<evidence type="ECO:0000313" key="6">
    <source>
        <dbReference type="EMBL" id="MBS3062122.1"/>
    </source>
</evidence>
<dbReference type="Pfam" id="PF01092">
    <property type="entry name" value="Ribosomal_S6e"/>
    <property type="match status" value="1"/>
</dbReference>
<dbReference type="GO" id="GO:0006412">
    <property type="term" value="P:translation"/>
    <property type="evidence" value="ECO:0007669"/>
    <property type="project" value="UniProtKB-UniRule"/>
</dbReference>
<dbReference type="InterPro" id="IPR001377">
    <property type="entry name" value="Ribosomal_eS6"/>
</dbReference>
<name>A0A8T4L897_9ARCH</name>
<dbReference type="GO" id="GO:0005840">
    <property type="term" value="C:ribosome"/>
    <property type="evidence" value="ECO:0007669"/>
    <property type="project" value="UniProtKB-KW"/>
</dbReference>
<reference evidence="6" key="2">
    <citation type="submission" date="2021-05" db="EMBL/GenBank/DDBJ databases">
        <title>Protein family content uncovers lineage relationships and bacterial pathway maintenance mechanisms in DPANN archaea.</title>
        <authorList>
            <person name="Castelle C.J."/>
            <person name="Meheust R."/>
            <person name="Jaffe A.L."/>
            <person name="Seitz K."/>
            <person name="Gong X."/>
            <person name="Baker B.J."/>
            <person name="Banfield J.F."/>
        </authorList>
    </citation>
    <scope>NUCLEOTIDE SEQUENCE</scope>
    <source>
        <strain evidence="6">RIFCSPLOWO2_01_FULL_AR10_48_17</strain>
    </source>
</reference>
<dbReference type="SMART" id="SM01405">
    <property type="entry name" value="Ribosomal_S6e"/>
    <property type="match status" value="1"/>
</dbReference>
<dbReference type="GO" id="GO:0003735">
    <property type="term" value="F:structural constituent of ribosome"/>
    <property type="evidence" value="ECO:0007669"/>
    <property type="project" value="InterPro"/>
</dbReference>
<comment type="caution">
    <text evidence="6">The sequence shown here is derived from an EMBL/GenBank/DDBJ whole genome shotgun (WGS) entry which is preliminary data.</text>
</comment>
<keyword evidence="3 4" id="KW-0687">Ribonucleoprotein</keyword>
<dbReference type="EMBL" id="JAGVWC010000012">
    <property type="protein sequence ID" value="MBS3062122.1"/>
    <property type="molecule type" value="Genomic_DNA"/>
</dbReference>
<dbReference type="InterPro" id="IPR020924">
    <property type="entry name" value="Ribosomal_eS6_arc"/>
</dbReference>
<keyword evidence="2 4" id="KW-0689">Ribosomal protein</keyword>
<reference evidence="6" key="1">
    <citation type="submission" date="2021-03" db="EMBL/GenBank/DDBJ databases">
        <authorList>
            <person name="Jaffe A."/>
        </authorList>
    </citation>
    <scope>NUCLEOTIDE SEQUENCE</scope>
    <source>
        <strain evidence="6">RIFCSPLOWO2_01_FULL_AR10_48_17</strain>
    </source>
</reference>
<dbReference type="PANTHER" id="PTHR11502">
    <property type="entry name" value="40S RIBOSOMAL PROTEIN S6"/>
    <property type="match status" value="1"/>
</dbReference>
<evidence type="ECO:0000256" key="1">
    <source>
        <dbReference type="ARBA" id="ARBA00009312"/>
    </source>
</evidence>
<sequence length="166" mass="18009">MNIVVSNPKSSQAISKKIDALPKVFLNKRIGETVSLDEIGFDGYEGKITGGSDKEGFPLHPSVVGSMRRKILSLKGTGFQQKNDGEKRRKNVRGNTISDQISQINVSVTKEGKTSFAELFAATPKQIEQKKSAKEEMVAKSLAAVGDEKTAKMAAEVAKEIKKGKK</sequence>
<evidence type="ECO:0000256" key="5">
    <source>
        <dbReference type="SAM" id="MobiDB-lite"/>
    </source>
</evidence>
<dbReference type="HAMAP" id="MF_00512">
    <property type="entry name" value="Ribosomal_eS6"/>
    <property type="match status" value="1"/>
</dbReference>
<accession>A0A8T4L897</accession>
<evidence type="ECO:0000313" key="7">
    <source>
        <dbReference type="Proteomes" id="UP000675968"/>
    </source>
</evidence>
<feature type="region of interest" description="Disordered" evidence="5">
    <location>
        <begin position="75"/>
        <end position="96"/>
    </location>
</feature>
<dbReference type="AlphaFoldDB" id="A0A8T4L897"/>
<evidence type="ECO:0000256" key="3">
    <source>
        <dbReference type="ARBA" id="ARBA00023274"/>
    </source>
</evidence>
<comment type="similarity">
    <text evidence="1 4">Belongs to the eukaryotic ribosomal protein eS6 family.</text>
</comment>
<gene>
    <name evidence="4" type="primary">rps6e</name>
    <name evidence="6" type="ORF">J4215_06070</name>
</gene>
<proteinExistence type="inferred from homology"/>
<evidence type="ECO:0000256" key="4">
    <source>
        <dbReference type="HAMAP-Rule" id="MF_00512"/>
    </source>
</evidence>
<organism evidence="6 7">
    <name type="scientific">Candidatus Iainarchaeum sp</name>
    <dbReference type="NCBI Taxonomy" id="3101447"/>
    <lineage>
        <taxon>Archaea</taxon>
        <taxon>Candidatus Iainarchaeota</taxon>
        <taxon>Candidatus Iainarchaeia</taxon>
        <taxon>Candidatus Iainarchaeales</taxon>
        <taxon>Candidatus Iainarchaeaceae</taxon>
        <taxon>Candidatus Iainarchaeum</taxon>
    </lineage>
</organism>
<evidence type="ECO:0000256" key="2">
    <source>
        <dbReference type="ARBA" id="ARBA00022980"/>
    </source>
</evidence>
<protein>
    <recommendedName>
        <fullName evidence="4">Small ribosomal subunit protein eS6</fullName>
    </recommendedName>
</protein>
<dbReference type="GO" id="GO:1990904">
    <property type="term" value="C:ribonucleoprotein complex"/>
    <property type="evidence" value="ECO:0007669"/>
    <property type="project" value="UniProtKB-KW"/>
</dbReference>
<dbReference type="Proteomes" id="UP000675968">
    <property type="component" value="Unassembled WGS sequence"/>
</dbReference>